<name>A0A9X1MM83_9BACT</name>
<dbReference type="EMBL" id="JAJKFT010000010">
    <property type="protein sequence ID" value="MCC9629176.1"/>
    <property type="molecule type" value="Genomic_DNA"/>
</dbReference>
<keyword evidence="2" id="KW-1185">Reference proteome</keyword>
<protein>
    <submittedName>
        <fullName evidence="1">Uncharacterized protein</fullName>
    </submittedName>
</protein>
<dbReference type="AlphaFoldDB" id="A0A9X1MM83"/>
<evidence type="ECO:0000313" key="1">
    <source>
        <dbReference type="EMBL" id="MCC9629176.1"/>
    </source>
</evidence>
<accession>A0A9X1MM83</accession>
<comment type="caution">
    <text evidence="1">The sequence shown here is derived from an EMBL/GenBank/DDBJ whole genome shotgun (WGS) entry which is preliminary data.</text>
</comment>
<sequence length="283" mass="31647">MKRIPIVSREYKVMLESNKFGDLDDAVTDFWVDLCFFAHGNSRDATKSAPLRLQEEREIVFLDSPDHELRKHHGYVFRRRQTCGSKKAEYTLKLRGVDRYVAAGANVGAAEKVAEKQKFEEDLILLSNSASKTLVQHSRFSHSGAATTGSRRKTPTNVSEAAQLFPGLKGLPWSEKKRKRIPLCVVNDLHPHERVYGGAEFVFGEKKGERVKAEVAVILWTAGKGGKTIAAEFSFRYQDKRENYPPVGAEMAKDFFEALVQLSAWVRPTAPTKTAIVYGGDGA</sequence>
<organism evidence="1 2">
    <name type="scientific">Blastopirellula sediminis</name>
    <dbReference type="NCBI Taxonomy" id="2894196"/>
    <lineage>
        <taxon>Bacteria</taxon>
        <taxon>Pseudomonadati</taxon>
        <taxon>Planctomycetota</taxon>
        <taxon>Planctomycetia</taxon>
        <taxon>Pirellulales</taxon>
        <taxon>Pirellulaceae</taxon>
        <taxon>Blastopirellula</taxon>
    </lineage>
</organism>
<reference evidence="1" key="1">
    <citation type="submission" date="2021-11" db="EMBL/GenBank/DDBJ databases">
        <title>Genome sequence.</title>
        <authorList>
            <person name="Sun Q."/>
        </authorList>
    </citation>
    <scope>NUCLEOTIDE SEQUENCE</scope>
    <source>
        <strain evidence="1">JC732</strain>
    </source>
</reference>
<dbReference type="RefSeq" id="WP_230218930.1">
    <property type="nucleotide sequence ID" value="NZ_JAJKFT010000010.1"/>
</dbReference>
<proteinExistence type="predicted"/>
<evidence type="ECO:0000313" key="2">
    <source>
        <dbReference type="Proteomes" id="UP001139103"/>
    </source>
</evidence>
<gene>
    <name evidence="1" type="ORF">LOC68_12275</name>
</gene>
<dbReference type="Proteomes" id="UP001139103">
    <property type="component" value="Unassembled WGS sequence"/>
</dbReference>